<evidence type="ECO:0000256" key="8">
    <source>
        <dbReference type="ARBA" id="ARBA00022777"/>
    </source>
</evidence>
<proteinExistence type="inferred from homology"/>
<dbReference type="EC" id="2.7.4.6" evidence="3"/>
<evidence type="ECO:0000256" key="3">
    <source>
        <dbReference type="ARBA" id="ARBA00012966"/>
    </source>
</evidence>
<dbReference type="PROSITE" id="PS51374">
    <property type="entry name" value="NDPK_LIKE"/>
    <property type="match status" value="1"/>
</dbReference>
<protein>
    <recommendedName>
        <fullName evidence="4">Nucleoside diphosphate kinase</fullName>
        <ecNumber evidence="3">2.7.4.6</ecNumber>
    </recommendedName>
</protein>
<dbReference type="GO" id="GO:0004550">
    <property type="term" value="F:nucleoside diphosphate kinase activity"/>
    <property type="evidence" value="ECO:0007669"/>
    <property type="project" value="UniProtKB-EC"/>
</dbReference>
<dbReference type="InterPro" id="IPR001564">
    <property type="entry name" value="Nucleoside_diP_kinase"/>
</dbReference>
<comment type="cofactor">
    <cofactor evidence="1">
        <name>Mg(2+)</name>
        <dbReference type="ChEBI" id="CHEBI:18420"/>
    </cofactor>
</comment>
<dbReference type="PANTHER" id="PTHR11349">
    <property type="entry name" value="NUCLEOSIDE DIPHOSPHATE KINASE"/>
    <property type="match status" value="1"/>
</dbReference>
<evidence type="ECO:0000256" key="6">
    <source>
        <dbReference type="ARBA" id="ARBA00022723"/>
    </source>
</evidence>
<dbReference type="InterPro" id="IPR036850">
    <property type="entry name" value="NDK-like_dom_sf"/>
</dbReference>
<name>M5B0F0_LEVBR</name>
<dbReference type="Proteomes" id="UP000012042">
    <property type="component" value="Chromosome"/>
</dbReference>
<dbReference type="FunFam" id="3.30.70.141:FF:000003">
    <property type="entry name" value="Nucleoside diphosphate kinase"/>
    <property type="match status" value="1"/>
</dbReference>
<dbReference type="HOGENOM" id="CLU_060216_6_3_9"/>
<keyword evidence="8 15" id="KW-0418">Kinase</keyword>
<evidence type="ECO:0000313" key="15">
    <source>
        <dbReference type="EMBL" id="BAN06946.1"/>
    </source>
</evidence>
<dbReference type="PATRIC" id="fig|1001583.3.peg.1297"/>
<evidence type="ECO:0000256" key="13">
    <source>
        <dbReference type="RuleBase" id="RU004011"/>
    </source>
</evidence>
<evidence type="ECO:0000256" key="10">
    <source>
        <dbReference type="ARBA" id="ARBA00022842"/>
    </source>
</evidence>
<sequence>MNQHLPNYKEVVIMANSEKTLVLVKPDGVAEGHIGQIISRLESKRYQITALKVVTATTDQLKRHYREQVEKPYFHEIQTYMQEGPLVAIIVTGTNVVKTVHNLAGKTRPNDAQPGTIRGDFAHAYPDGILRNIVHTSDSRENAHHEIAIWFPELAVEAHQQASPSKK</sequence>
<dbReference type="SMART" id="SM00562">
    <property type="entry name" value="NDK"/>
    <property type="match status" value="1"/>
</dbReference>
<dbReference type="CDD" id="cd04413">
    <property type="entry name" value="NDPk_I"/>
    <property type="match status" value="1"/>
</dbReference>
<comment type="similarity">
    <text evidence="2 12 13">Belongs to the NDK family.</text>
</comment>
<dbReference type="InterPro" id="IPR034907">
    <property type="entry name" value="NDK-like_dom"/>
</dbReference>
<keyword evidence="5" id="KW-0808">Transferase</keyword>
<evidence type="ECO:0000256" key="4">
    <source>
        <dbReference type="ARBA" id="ARBA00017632"/>
    </source>
</evidence>
<keyword evidence="11" id="KW-0546">Nucleotide metabolism</keyword>
<dbReference type="GO" id="GO:0006183">
    <property type="term" value="P:GTP biosynthetic process"/>
    <property type="evidence" value="ECO:0007669"/>
    <property type="project" value="InterPro"/>
</dbReference>
<organism evidence="15 16">
    <name type="scientific">Levilactobacillus brevis KB290</name>
    <dbReference type="NCBI Taxonomy" id="1001583"/>
    <lineage>
        <taxon>Bacteria</taxon>
        <taxon>Bacillati</taxon>
        <taxon>Bacillota</taxon>
        <taxon>Bacilli</taxon>
        <taxon>Lactobacillales</taxon>
        <taxon>Lactobacillaceae</taxon>
        <taxon>Levilactobacillus</taxon>
    </lineage>
</organism>
<dbReference type="SUPFAM" id="SSF54919">
    <property type="entry name" value="Nucleoside diphosphate kinase, NDK"/>
    <property type="match status" value="1"/>
</dbReference>
<dbReference type="EMBL" id="AP012167">
    <property type="protein sequence ID" value="BAN06946.1"/>
    <property type="molecule type" value="Genomic_DNA"/>
</dbReference>
<dbReference type="GO" id="GO:0005524">
    <property type="term" value="F:ATP binding"/>
    <property type="evidence" value="ECO:0007669"/>
    <property type="project" value="UniProtKB-KW"/>
</dbReference>
<dbReference type="NCBIfam" id="NF001908">
    <property type="entry name" value="PRK00668.1"/>
    <property type="match status" value="1"/>
</dbReference>
<dbReference type="GO" id="GO:0046872">
    <property type="term" value="F:metal ion binding"/>
    <property type="evidence" value="ECO:0007669"/>
    <property type="project" value="UniProtKB-KW"/>
</dbReference>
<comment type="caution">
    <text evidence="12">Lacks conserved residue(s) required for the propagation of feature annotation.</text>
</comment>
<evidence type="ECO:0000256" key="7">
    <source>
        <dbReference type="ARBA" id="ARBA00022741"/>
    </source>
</evidence>
<reference evidence="15 16" key="1">
    <citation type="journal article" date="2013" name="PLoS ONE">
        <title>Genomic Analysis by Deep Sequencing of the Probiotic Lactobacillus brevis KB290 Harboring Nine Plasmids Reveals Genomic Stability.</title>
        <authorList>
            <person name="Fukao M."/>
            <person name="Oshima K."/>
            <person name="Morita H."/>
            <person name="Toh H."/>
            <person name="Suda W."/>
            <person name="Kim S.W."/>
            <person name="Suzuki S."/>
            <person name="Yakabe T."/>
            <person name="Hattori M."/>
            <person name="Yajima N."/>
        </authorList>
    </citation>
    <scope>NUCLEOTIDE SEQUENCE [LARGE SCALE GENOMIC DNA]</scope>
    <source>
        <strain evidence="15 16">KB290</strain>
    </source>
</reference>
<dbReference type="PRINTS" id="PR01243">
    <property type="entry name" value="NUCDPKINASE"/>
</dbReference>
<dbReference type="GO" id="GO:0006241">
    <property type="term" value="P:CTP biosynthetic process"/>
    <property type="evidence" value="ECO:0007669"/>
    <property type="project" value="InterPro"/>
</dbReference>
<evidence type="ECO:0000313" key="16">
    <source>
        <dbReference type="Proteomes" id="UP000012042"/>
    </source>
</evidence>
<keyword evidence="7" id="KW-0547">Nucleotide-binding</keyword>
<dbReference type="Pfam" id="PF00334">
    <property type="entry name" value="NDK"/>
    <property type="match status" value="1"/>
</dbReference>
<gene>
    <name evidence="15" type="ORF">LVISKB_1311</name>
</gene>
<evidence type="ECO:0000256" key="11">
    <source>
        <dbReference type="ARBA" id="ARBA00023080"/>
    </source>
</evidence>
<dbReference type="KEGG" id="lbk:LVISKB_1311"/>
<dbReference type="AlphaFoldDB" id="M5B0F0"/>
<evidence type="ECO:0000259" key="14">
    <source>
        <dbReference type="SMART" id="SM00562"/>
    </source>
</evidence>
<keyword evidence="9" id="KW-0067">ATP-binding</keyword>
<keyword evidence="10" id="KW-0460">Magnesium</keyword>
<dbReference type="GO" id="GO:0006228">
    <property type="term" value="P:UTP biosynthetic process"/>
    <property type="evidence" value="ECO:0007669"/>
    <property type="project" value="InterPro"/>
</dbReference>
<evidence type="ECO:0000256" key="1">
    <source>
        <dbReference type="ARBA" id="ARBA00001946"/>
    </source>
</evidence>
<evidence type="ECO:0000256" key="12">
    <source>
        <dbReference type="PROSITE-ProRule" id="PRU00706"/>
    </source>
</evidence>
<evidence type="ECO:0000256" key="9">
    <source>
        <dbReference type="ARBA" id="ARBA00022840"/>
    </source>
</evidence>
<evidence type="ECO:0000256" key="5">
    <source>
        <dbReference type="ARBA" id="ARBA00022679"/>
    </source>
</evidence>
<dbReference type="Gene3D" id="3.30.70.141">
    <property type="entry name" value="Nucleoside diphosphate kinase-like domain"/>
    <property type="match status" value="1"/>
</dbReference>
<keyword evidence="6" id="KW-0479">Metal-binding</keyword>
<feature type="domain" description="Nucleoside diphosphate kinase-like" evidence="14">
    <location>
        <begin position="17"/>
        <end position="158"/>
    </location>
</feature>
<evidence type="ECO:0000256" key="2">
    <source>
        <dbReference type="ARBA" id="ARBA00008142"/>
    </source>
</evidence>
<accession>M5B0F0</accession>